<evidence type="ECO:0000313" key="2">
    <source>
        <dbReference type="EMBL" id="TXL73071.1"/>
    </source>
</evidence>
<proteinExistence type="predicted"/>
<evidence type="ECO:0008006" key="4">
    <source>
        <dbReference type="Google" id="ProtNLM"/>
    </source>
</evidence>
<dbReference type="RefSeq" id="WP_147849328.1">
    <property type="nucleotide sequence ID" value="NZ_VDUZ01000028.1"/>
</dbReference>
<dbReference type="Proteomes" id="UP000321638">
    <property type="component" value="Unassembled WGS sequence"/>
</dbReference>
<reference evidence="2 3" key="1">
    <citation type="submission" date="2019-06" db="EMBL/GenBank/DDBJ databases">
        <title>New taxonomy in bacterial strain CC-CFT640, isolated from vineyard.</title>
        <authorList>
            <person name="Lin S.-Y."/>
            <person name="Tsai C.-F."/>
            <person name="Young C.-C."/>
        </authorList>
    </citation>
    <scope>NUCLEOTIDE SEQUENCE [LARGE SCALE GENOMIC DNA]</scope>
    <source>
        <strain evidence="2 3">CC-CFT640</strain>
    </source>
</reference>
<sequence>MADDRHETPPELRPRKQPSHASREERPFDVWLNRQLHAMYDDIAHEPLPQDVLDLIERDGQQAAVEGAMKDGASHQSESEDETGRDKR</sequence>
<feature type="region of interest" description="Disordered" evidence="1">
    <location>
        <begin position="63"/>
        <end position="88"/>
    </location>
</feature>
<name>A0A5C8PHE6_9HYPH</name>
<gene>
    <name evidence="2" type="ORF">FHP25_23030</name>
</gene>
<protein>
    <recommendedName>
        <fullName evidence="4">Anti-sigma factor NepR domain-containing protein</fullName>
    </recommendedName>
</protein>
<accession>A0A5C8PHE6</accession>
<organism evidence="2 3">
    <name type="scientific">Vineibacter terrae</name>
    <dbReference type="NCBI Taxonomy" id="2586908"/>
    <lineage>
        <taxon>Bacteria</taxon>
        <taxon>Pseudomonadati</taxon>
        <taxon>Pseudomonadota</taxon>
        <taxon>Alphaproteobacteria</taxon>
        <taxon>Hyphomicrobiales</taxon>
        <taxon>Vineibacter</taxon>
    </lineage>
</organism>
<dbReference type="OrthoDB" id="7366948at2"/>
<keyword evidence="3" id="KW-1185">Reference proteome</keyword>
<evidence type="ECO:0000313" key="3">
    <source>
        <dbReference type="Proteomes" id="UP000321638"/>
    </source>
</evidence>
<dbReference type="EMBL" id="VDUZ01000028">
    <property type="protein sequence ID" value="TXL73071.1"/>
    <property type="molecule type" value="Genomic_DNA"/>
</dbReference>
<feature type="compositionally biased region" description="Basic and acidic residues" evidence="1">
    <location>
        <begin position="1"/>
        <end position="14"/>
    </location>
</feature>
<feature type="region of interest" description="Disordered" evidence="1">
    <location>
        <begin position="1"/>
        <end position="26"/>
    </location>
</feature>
<evidence type="ECO:0000256" key="1">
    <source>
        <dbReference type="SAM" id="MobiDB-lite"/>
    </source>
</evidence>
<comment type="caution">
    <text evidence="2">The sequence shown here is derived from an EMBL/GenBank/DDBJ whole genome shotgun (WGS) entry which is preliminary data.</text>
</comment>
<dbReference type="AlphaFoldDB" id="A0A5C8PHE6"/>